<dbReference type="CDD" id="cd23509">
    <property type="entry name" value="Gnk2-like"/>
    <property type="match status" value="2"/>
</dbReference>
<reference evidence="4" key="1">
    <citation type="submission" date="2020-12" db="EMBL/GenBank/DDBJ databases">
        <title>WGS assembly of Carya illinoinensis cv. Pawnee.</title>
        <authorList>
            <person name="Platts A."/>
            <person name="Shu S."/>
            <person name="Wright S."/>
            <person name="Barry K."/>
            <person name="Edger P."/>
            <person name="Pires J.C."/>
            <person name="Schmutz J."/>
        </authorList>
    </citation>
    <scope>NUCLEOTIDE SEQUENCE</scope>
    <source>
        <tissue evidence="4">Leaf</tissue>
    </source>
</reference>
<dbReference type="InterPro" id="IPR050581">
    <property type="entry name" value="CRR_secretory_protein"/>
</dbReference>
<dbReference type="InterPro" id="IPR002902">
    <property type="entry name" value="GNK2"/>
</dbReference>
<accession>A0A8T1PFC4</accession>
<dbReference type="Pfam" id="PF01657">
    <property type="entry name" value="Stress-antifung"/>
    <property type="match status" value="2"/>
</dbReference>
<dbReference type="PANTHER" id="PTHR32411:SF43">
    <property type="entry name" value="CYSTEINE-RICH REPEAT SECRETORY PROTEIN 38"/>
    <property type="match status" value="1"/>
</dbReference>
<evidence type="ECO:0000259" key="3">
    <source>
        <dbReference type="PROSITE" id="PS51473"/>
    </source>
</evidence>
<dbReference type="PANTHER" id="PTHR32411">
    <property type="entry name" value="CYSTEINE-RICH REPEAT SECRETORY PROTEIN 38-RELATED"/>
    <property type="match status" value="1"/>
</dbReference>
<dbReference type="Proteomes" id="UP000811609">
    <property type="component" value="Chromosome 9"/>
</dbReference>
<keyword evidence="5" id="KW-1185">Reference proteome</keyword>
<comment type="caution">
    <text evidence="4">The sequence shown here is derived from an EMBL/GenBank/DDBJ whole genome shotgun (WGS) entry which is preliminary data.</text>
</comment>
<organism evidence="4 5">
    <name type="scientific">Carya illinoinensis</name>
    <name type="common">Pecan</name>
    <dbReference type="NCBI Taxonomy" id="32201"/>
    <lineage>
        <taxon>Eukaryota</taxon>
        <taxon>Viridiplantae</taxon>
        <taxon>Streptophyta</taxon>
        <taxon>Embryophyta</taxon>
        <taxon>Tracheophyta</taxon>
        <taxon>Spermatophyta</taxon>
        <taxon>Magnoliopsida</taxon>
        <taxon>eudicotyledons</taxon>
        <taxon>Gunneridae</taxon>
        <taxon>Pentapetalae</taxon>
        <taxon>rosids</taxon>
        <taxon>fabids</taxon>
        <taxon>Fagales</taxon>
        <taxon>Juglandaceae</taxon>
        <taxon>Carya</taxon>
    </lineage>
</organism>
<evidence type="ECO:0000256" key="2">
    <source>
        <dbReference type="ARBA" id="ARBA00022737"/>
    </source>
</evidence>
<dbReference type="AlphaFoldDB" id="A0A8T1PFC4"/>
<keyword evidence="1" id="KW-0732">Signal</keyword>
<sequence>MLGSLSLTTHAADLVPLSHFCANSTFSQNSLYNSSLNSLLSSLSDPVYGLFLCRGDVTSLMCRTCVAAATKEFAAKCSREKVAVIWYDECMIRYSNEFFSTMALRPKIHLGNTQNITEQDRFNGLVHTTMTDLANRASNFPIGVKKFGTNQTNFSEFQNLYSFVQCTPDLSSVDCNWCLQRAINRFPICCGGKQGGRVLFPSCNVRYELFPFYSESMCKIIQRMQVLKVPFLSLFPCITFWHHADQSLNSIREHQLYFEIKTTIDVYPTHIRYH</sequence>
<gene>
    <name evidence="4" type="ORF">CIPAW_09G086000</name>
</gene>
<keyword evidence="2" id="KW-0677">Repeat</keyword>
<dbReference type="EMBL" id="CM031817">
    <property type="protein sequence ID" value="KAG6641605.1"/>
    <property type="molecule type" value="Genomic_DNA"/>
</dbReference>
<name>A0A8T1PFC4_CARIL</name>
<feature type="domain" description="Gnk2-homologous" evidence="3">
    <location>
        <begin position="1"/>
        <end position="99"/>
    </location>
</feature>
<feature type="domain" description="Gnk2-homologous" evidence="3">
    <location>
        <begin position="104"/>
        <end position="212"/>
    </location>
</feature>
<dbReference type="PROSITE" id="PS51473">
    <property type="entry name" value="GNK2"/>
    <property type="match status" value="2"/>
</dbReference>
<evidence type="ECO:0000313" key="4">
    <source>
        <dbReference type="EMBL" id="KAG6641605.1"/>
    </source>
</evidence>
<dbReference type="FunFam" id="3.30.430.20:FF:000002">
    <property type="entry name" value="Cysteine-rich receptor-like protein kinase 10"/>
    <property type="match status" value="1"/>
</dbReference>
<evidence type="ECO:0000313" key="5">
    <source>
        <dbReference type="Proteomes" id="UP000811609"/>
    </source>
</evidence>
<proteinExistence type="predicted"/>
<evidence type="ECO:0000256" key="1">
    <source>
        <dbReference type="ARBA" id="ARBA00022729"/>
    </source>
</evidence>
<protein>
    <recommendedName>
        <fullName evidence="3">Gnk2-homologous domain-containing protein</fullName>
    </recommendedName>
</protein>